<dbReference type="Gene3D" id="3.40.718.10">
    <property type="entry name" value="Isopropylmalate Dehydrogenase"/>
    <property type="match status" value="1"/>
</dbReference>
<proteinExistence type="predicted"/>
<dbReference type="InterPro" id="IPR019818">
    <property type="entry name" value="IsoCit/isopropylmalate_DH_CS"/>
</dbReference>
<dbReference type="PANTHER" id="PTHR43275:SF1">
    <property type="entry name" value="D-MALATE DEHYDROGENASE [DECARBOXYLATING]"/>
    <property type="match status" value="1"/>
</dbReference>
<evidence type="ECO:0000256" key="1">
    <source>
        <dbReference type="ARBA" id="ARBA00001936"/>
    </source>
</evidence>
<dbReference type="PROSITE" id="PS00470">
    <property type="entry name" value="IDH_IMDH"/>
    <property type="match status" value="1"/>
</dbReference>
<sequence length="378" mass="40374">MSKTYRIACIPGDGIGPEVTRQARKALDVAANRFGFSLDWQDYPFGAAHYLRTGEIFPESALEEMGGCDALLLGAIGDPRVKPGELERGILLTLRFRFDQYVNLRPALSFPRVPLPVPLPEGRRLDTVVVRENTEDLYMGLGGRAEGGSLSFSVDARRAPYELKGELALWTTPPCPLAAQVAVSTRPGVERIARYACELAVRRGEDRVTLVTKANAVPHLYGFFEDETARVAAQYPGLKLEKENVDACCYHLVRRPDAFGVLLCPNLFGDIVSDLLAGLSGGMGMAAGGNIGDGLSMFEPVHGSAPDIAGTGRANPLAAILSGELLLRHLGEHEAADAVGGAVTAYLEESDPEGLPFELGGTSPVERSGDEVASRIAG</sequence>
<evidence type="ECO:0000259" key="8">
    <source>
        <dbReference type="SMART" id="SM01329"/>
    </source>
</evidence>
<dbReference type="EMBL" id="CM001022">
    <property type="protein sequence ID" value="EFQ23100.1"/>
    <property type="molecule type" value="Genomic_DNA"/>
</dbReference>
<dbReference type="RefSeq" id="WP_006300262.1">
    <property type="nucleotide sequence ID" value="NZ_CM001022.1"/>
</dbReference>
<dbReference type="AlphaFoldDB" id="E3CUE1"/>
<name>E3CUE1_9BACT</name>
<evidence type="ECO:0000256" key="7">
    <source>
        <dbReference type="SAM" id="MobiDB-lite"/>
    </source>
</evidence>
<dbReference type="InterPro" id="IPR050501">
    <property type="entry name" value="ICDH/IPMDH"/>
</dbReference>
<comment type="cofactor">
    <cofactor evidence="1">
        <name>Mn(2+)</name>
        <dbReference type="ChEBI" id="CHEBI:29035"/>
    </cofactor>
</comment>
<comment type="cofactor">
    <cofactor evidence="2">
        <name>Mg(2+)</name>
        <dbReference type="ChEBI" id="CHEBI:18420"/>
    </cofactor>
</comment>
<dbReference type="Pfam" id="PF00180">
    <property type="entry name" value="Iso_dh"/>
    <property type="match status" value="1"/>
</dbReference>
<dbReference type="InterPro" id="IPR024084">
    <property type="entry name" value="IsoPropMal-DH-like_dom"/>
</dbReference>
<organism evidence="9 10">
    <name type="scientific">Aminomonas paucivorans DSM 12260</name>
    <dbReference type="NCBI Taxonomy" id="584708"/>
    <lineage>
        <taxon>Bacteria</taxon>
        <taxon>Thermotogati</taxon>
        <taxon>Synergistota</taxon>
        <taxon>Synergistia</taxon>
        <taxon>Synergistales</taxon>
        <taxon>Synergistaceae</taxon>
        <taxon>Aminomonas</taxon>
    </lineage>
</organism>
<dbReference type="eggNOG" id="COG0473">
    <property type="taxonomic scope" value="Bacteria"/>
</dbReference>
<evidence type="ECO:0000313" key="9">
    <source>
        <dbReference type="EMBL" id="EFQ23100.1"/>
    </source>
</evidence>
<feature type="compositionally biased region" description="Basic and acidic residues" evidence="7">
    <location>
        <begin position="367"/>
        <end position="378"/>
    </location>
</feature>
<evidence type="ECO:0000256" key="3">
    <source>
        <dbReference type="ARBA" id="ARBA00022723"/>
    </source>
</evidence>
<keyword evidence="3" id="KW-0479">Metal-binding</keyword>
<dbReference type="SMART" id="SM01329">
    <property type="entry name" value="Iso_dh"/>
    <property type="match status" value="1"/>
</dbReference>
<dbReference type="SUPFAM" id="SSF53659">
    <property type="entry name" value="Isocitrate/Isopropylmalate dehydrogenase-like"/>
    <property type="match status" value="1"/>
</dbReference>
<dbReference type="EC" id="1.1.1.85" evidence="9"/>
<dbReference type="Proteomes" id="UP000005096">
    <property type="component" value="Chromosome"/>
</dbReference>
<dbReference type="PANTHER" id="PTHR43275">
    <property type="entry name" value="D-MALATE DEHYDROGENASE [DECARBOXYLATING]"/>
    <property type="match status" value="1"/>
</dbReference>
<evidence type="ECO:0000256" key="5">
    <source>
        <dbReference type="ARBA" id="ARBA00023027"/>
    </source>
</evidence>
<evidence type="ECO:0000256" key="6">
    <source>
        <dbReference type="ARBA" id="ARBA00023211"/>
    </source>
</evidence>
<feature type="domain" description="Isopropylmalate dehydrogenase-like" evidence="8">
    <location>
        <begin position="6"/>
        <end position="376"/>
    </location>
</feature>
<dbReference type="GO" id="GO:0051287">
    <property type="term" value="F:NAD binding"/>
    <property type="evidence" value="ECO:0007669"/>
    <property type="project" value="InterPro"/>
</dbReference>
<feature type="region of interest" description="Disordered" evidence="7">
    <location>
        <begin position="353"/>
        <end position="378"/>
    </location>
</feature>
<dbReference type="OrthoDB" id="9806254at2"/>
<keyword evidence="6" id="KW-0464">Manganese</keyword>
<gene>
    <name evidence="9" type="ORF">Apau_0671</name>
</gene>
<reference evidence="9 10" key="1">
    <citation type="journal article" date="2010" name="Stand. Genomic Sci.">
        <title>Non-contiguous finished genome sequence of Aminomonas paucivorans type strain (GLU-3).</title>
        <authorList>
            <person name="Pitluck S."/>
            <person name="Yasawong M."/>
            <person name="Held B."/>
            <person name="Lapidus A."/>
            <person name="Nolan M."/>
            <person name="Copeland A."/>
            <person name="Lucas S."/>
            <person name="Del Rio T.G."/>
            <person name="Tice H."/>
            <person name="Cheng J.F."/>
            <person name="Chertkov O."/>
            <person name="Goodwin L."/>
            <person name="Tapia R."/>
            <person name="Han C."/>
            <person name="Liolios K."/>
            <person name="Ivanova N."/>
            <person name="Mavromatis K."/>
            <person name="Ovchinnikova G."/>
            <person name="Pati A."/>
            <person name="Chen A."/>
            <person name="Palaniappan K."/>
            <person name="Land M."/>
            <person name="Hauser L."/>
            <person name="Chang Y.J."/>
            <person name="Jeffries C.D."/>
            <person name="Pukall R."/>
            <person name="Spring S."/>
            <person name="Rohde M."/>
            <person name="Sikorski J."/>
            <person name="Goker M."/>
            <person name="Woyke T."/>
            <person name="Bristow J."/>
            <person name="Eisen J.A."/>
            <person name="Markowitz V."/>
            <person name="Hugenholtz P."/>
            <person name="Kyrpides N.C."/>
            <person name="Klenk H.P."/>
        </authorList>
    </citation>
    <scope>NUCLEOTIDE SEQUENCE [LARGE SCALE GENOMIC DNA]</scope>
    <source>
        <strain evidence="9 10">DSM 12260</strain>
    </source>
</reference>
<evidence type="ECO:0000256" key="4">
    <source>
        <dbReference type="ARBA" id="ARBA00023002"/>
    </source>
</evidence>
<evidence type="ECO:0000313" key="10">
    <source>
        <dbReference type="Proteomes" id="UP000005096"/>
    </source>
</evidence>
<dbReference type="GO" id="GO:0003862">
    <property type="term" value="F:3-isopropylmalate dehydrogenase activity"/>
    <property type="evidence" value="ECO:0007669"/>
    <property type="project" value="UniProtKB-EC"/>
</dbReference>
<evidence type="ECO:0000256" key="2">
    <source>
        <dbReference type="ARBA" id="ARBA00001946"/>
    </source>
</evidence>
<dbReference type="GO" id="GO:0000287">
    <property type="term" value="F:magnesium ion binding"/>
    <property type="evidence" value="ECO:0007669"/>
    <property type="project" value="InterPro"/>
</dbReference>
<keyword evidence="5" id="KW-0520">NAD</keyword>
<keyword evidence="4 9" id="KW-0560">Oxidoreductase</keyword>
<dbReference type="PaxDb" id="584708-Apau_0671"/>
<dbReference type="STRING" id="584708.Apau_0671"/>
<dbReference type="HOGENOM" id="CLU_031953_0_1_0"/>
<keyword evidence="10" id="KW-1185">Reference proteome</keyword>
<protein>
    <submittedName>
        <fullName evidence="9">3-isopropylmalate dehydrogenase</fullName>
        <ecNumber evidence="9">1.1.1.85</ecNumber>
    </submittedName>
</protein>
<accession>E3CUE1</accession>